<sequence>MNSVRFWHKADVKTYSIGKLLDAASAAWRRQMRLHVSVESNGAESPA</sequence>
<reference evidence="1" key="1">
    <citation type="submission" date="2019-08" db="EMBL/GenBank/DDBJ databases">
        <authorList>
            <person name="Xu Y."/>
        </authorList>
    </citation>
    <scope>NUCLEOTIDE SEQUENCE</scope>
    <source>
        <strain evidence="1">A2508</strain>
        <plasmid evidence="1">pA2508-emrE</plasmid>
    </source>
</reference>
<organism evidence="1">
    <name type="scientific">Klebsiella quasipneumoniae</name>
    <dbReference type="NCBI Taxonomy" id="1463165"/>
    <lineage>
        <taxon>Bacteria</taxon>
        <taxon>Pseudomonadati</taxon>
        <taxon>Pseudomonadota</taxon>
        <taxon>Gammaproteobacteria</taxon>
        <taxon>Enterobacterales</taxon>
        <taxon>Enterobacteriaceae</taxon>
        <taxon>Klebsiella/Raoultella group</taxon>
        <taxon>Klebsiella</taxon>
        <taxon>Klebsiella pneumoniae complex</taxon>
    </lineage>
</organism>
<proteinExistence type="predicted"/>
<dbReference type="EMBL" id="MN310379">
    <property type="protein sequence ID" value="QFX77821.1"/>
    <property type="molecule type" value="Genomic_DNA"/>
</dbReference>
<evidence type="ECO:0000313" key="1">
    <source>
        <dbReference type="EMBL" id="QFX77821.1"/>
    </source>
</evidence>
<protein>
    <submittedName>
        <fullName evidence="1">Uncharacterized protein</fullName>
    </submittedName>
</protein>
<dbReference type="AlphaFoldDB" id="A0A6B7Q5E6"/>
<keyword evidence="1" id="KW-0614">Plasmid</keyword>
<geneLocation type="plasmid" evidence="1">
    <name>pA2508-emrE</name>
</geneLocation>
<accession>A0A6B7Q5E6</accession>
<name>A0A6B7Q5E6_9ENTR</name>